<keyword evidence="2" id="KW-0378">Hydrolase</keyword>
<feature type="transmembrane region" description="Helical" evidence="1">
    <location>
        <begin position="147"/>
        <end position="167"/>
    </location>
</feature>
<keyword evidence="2" id="KW-0645">Protease</keyword>
<dbReference type="PANTHER" id="PTHR36844:SF1">
    <property type="entry name" value="PROTEASE PRSW"/>
    <property type="match status" value="1"/>
</dbReference>
<feature type="transmembrane region" description="Helical" evidence="1">
    <location>
        <begin position="114"/>
        <end position="135"/>
    </location>
</feature>
<reference evidence="2 3" key="1">
    <citation type="submission" date="2020-03" db="EMBL/GenBank/DDBJ databases">
        <title>WGS of actinomycetes isolated from Thailand.</title>
        <authorList>
            <person name="Thawai C."/>
        </authorList>
    </citation>
    <scope>NUCLEOTIDE SEQUENCE [LARGE SCALE GENOMIC DNA]</scope>
    <source>
        <strain evidence="2 3">FMUSA5-5</strain>
    </source>
</reference>
<dbReference type="InterPro" id="IPR026898">
    <property type="entry name" value="PrsW"/>
</dbReference>
<dbReference type="EMBL" id="JAATEP010000019">
    <property type="protein sequence ID" value="NJP92802.1"/>
    <property type="molecule type" value="Genomic_DNA"/>
</dbReference>
<proteinExistence type="predicted"/>
<feature type="transmembrane region" description="Helical" evidence="1">
    <location>
        <begin position="187"/>
        <end position="209"/>
    </location>
</feature>
<dbReference type="PANTHER" id="PTHR36844">
    <property type="entry name" value="PROTEASE PRSW"/>
    <property type="match status" value="1"/>
</dbReference>
<accession>A0ABX1B8S3</accession>
<feature type="transmembrane region" description="Helical" evidence="1">
    <location>
        <begin position="248"/>
        <end position="273"/>
    </location>
</feature>
<evidence type="ECO:0000313" key="2">
    <source>
        <dbReference type="EMBL" id="NJP92802.1"/>
    </source>
</evidence>
<name>A0ABX1B8S3_9ACTN</name>
<evidence type="ECO:0000313" key="3">
    <source>
        <dbReference type="Proteomes" id="UP000696294"/>
    </source>
</evidence>
<keyword evidence="1" id="KW-0472">Membrane</keyword>
<keyword evidence="2" id="KW-0482">Metalloprotease</keyword>
<keyword evidence="1" id="KW-0812">Transmembrane</keyword>
<comment type="caution">
    <text evidence="2">The sequence shown here is derived from an EMBL/GenBank/DDBJ whole genome shotgun (WGS) entry which is preliminary data.</text>
</comment>
<protein>
    <submittedName>
        <fullName evidence="2">PrsW family intramembrane metalloprotease</fullName>
    </submittedName>
</protein>
<keyword evidence="3" id="KW-1185">Reference proteome</keyword>
<keyword evidence="1" id="KW-1133">Transmembrane helix</keyword>
<dbReference type="RefSeq" id="WP_168012347.1">
    <property type="nucleotide sequence ID" value="NZ_JAATEP010000019.1"/>
</dbReference>
<dbReference type="GO" id="GO:0008237">
    <property type="term" value="F:metallopeptidase activity"/>
    <property type="evidence" value="ECO:0007669"/>
    <property type="project" value="UniProtKB-KW"/>
</dbReference>
<feature type="transmembrane region" description="Helical" evidence="1">
    <location>
        <begin position="85"/>
        <end position="108"/>
    </location>
</feature>
<gene>
    <name evidence="2" type="ORF">HCN51_25655</name>
</gene>
<sequence>MHSRPAVSPDLPFARELTPPRSGPSWVRIFFGGLALWVATVVVTFVTGNANLVPTIILVGSFLVPVTFVTFAFRRADEVITAQRIFTAFVYGGVLGVLGASLLESALLTHMSSWGYLAIGAIEEGVKLAVLWLLARRLPWYGARDGMVLGAAVGFGFAAFESAGYAFNALFTSSGLSLLDLVETEALRAVLAPVGHGLWTALLGGVLFATAARIRPAHLGTGYPGTDYLSAGHPGTGRPRLRPSRALLGWYAVVVLLHALWDASQTVAVWLTLILTGTPSQWLAIVRLGELRGVTQTQVHLFTGMSWGLLALDGLVGLALLLARWARLGRRPSSIVVRGY</sequence>
<dbReference type="Pfam" id="PF13367">
    <property type="entry name" value="PrsW-protease"/>
    <property type="match status" value="1"/>
</dbReference>
<feature type="transmembrane region" description="Helical" evidence="1">
    <location>
        <begin position="301"/>
        <end position="323"/>
    </location>
</feature>
<feature type="transmembrane region" description="Helical" evidence="1">
    <location>
        <begin position="25"/>
        <end position="46"/>
    </location>
</feature>
<evidence type="ECO:0000256" key="1">
    <source>
        <dbReference type="SAM" id="Phobius"/>
    </source>
</evidence>
<dbReference type="Proteomes" id="UP000696294">
    <property type="component" value="Unassembled WGS sequence"/>
</dbReference>
<organism evidence="2 3">
    <name type="scientific">Nonomuraea composti</name>
    <dbReference type="NCBI Taxonomy" id="2720023"/>
    <lineage>
        <taxon>Bacteria</taxon>
        <taxon>Bacillati</taxon>
        <taxon>Actinomycetota</taxon>
        <taxon>Actinomycetes</taxon>
        <taxon>Streptosporangiales</taxon>
        <taxon>Streptosporangiaceae</taxon>
        <taxon>Nonomuraea</taxon>
    </lineage>
</organism>
<feature type="transmembrane region" description="Helical" evidence="1">
    <location>
        <begin position="52"/>
        <end position="73"/>
    </location>
</feature>